<dbReference type="GO" id="GO:0006171">
    <property type="term" value="P:cAMP biosynthetic process"/>
    <property type="evidence" value="ECO:0007669"/>
    <property type="project" value="TreeGrafter"/>
</dbReference>
<keyword evidence="5" id="KW-1185">Reference proteome</keyword>
<evidence type="ECO:0000313" key="4">
    <source>
        <dbReference type="Proteomes" id="UP000252631"/>
    </source>
</evidence>
<dbReference type="GO" id="GO:0035556">
    <property type="term" value="P:intracellular signal transduction"/>
    <property type="evidence" value="ECO:0007669"/>
    <property type="project" value="InterPro"/>
</dbReference>
<dbReference type="Gene3D" id="3.30.70.1230">
    <property type="entry name" value="Nucleotide cyclase"/>
    <property type="match status" value="1"/>
</dbReference>
<feature type="domain" description="Guanylate cyclase" evidence="1">
    <location>
        <begin position="271"/>
        <end position="407"/>
    </location>
</feature>
<protein>
    <submittedName>
        <fullName evidence="3">Adenylate cyclase</fullName>
    </submittedName>
</protein>
<reference evidence="2 5" key="2">
    <citation type="submission" date="2018-07" db="EMBL/GenBank/DDBJ databases">
        <title>Genomic Encyclopedia of Archaeal and Bacterial Type Strains, Phase II (KMG-II): from individual species to whole genera.</title>
        <authorList>
            <person name="Goeker M."/>
        </authorList>
    </citation>
    <scope>NUCLEOTIDE SEQUENCE [LARGE SCALE GENOMIC DNA]</scope>
    <source>
        <strain evidence="2 5">JA575</strain>
    </source>
</reference>
<dbReference type="SMART" id="SM00044">
    <property type="entry name" value="CYCc"/>
    <property type="match status" value="1"/>
</dbReference>
<dbReference type="SUPFAM" id="SSF55073">
    <property type="entry name" value="Nucleotide cyclase"/>
    <property type="match status" value="1"/>
</dbReference>
<dbReference type="EMBL" id="UFQQ01000004">
    <property type="protein sequence ID" value="SSW89921.1"/>
    <property type="molecule type" value="Genomic_DNA"/>
</dbReference>
<dbReference type="Proteomes" id="UP000256343">
    <property type="component" value="Unassembled WGS sequence"/>
</dbReference>
<dbReference type="EMBL" id="QRDT01000004">
    <property type="protein sequence ID" value="RED38468.1"/>
    <property type="molecule type" value="Genomic_DNA"/>
</dbReference>
<dbReference type="PANTHER" id="PTHR43081:SF11">
    <property type="entry name" value="BLR2264 PROTEIN"/>
    <property type="match status" value="1"/>
</dbReference>
<dbReference type="CDD" id="cd07302">
    <property type="entry name" value="CHD"/>
    <property type="match status" value="1"/>
</dbReference>
<dbReference type="InterPro" id="IPR029787">
    <property type="entry name" value="Nucleotide_cyclase"/>
</dbReference>
<dbReference type="Proteomes" id="UP000252631">
    <property type="component" value="Unassembled WGS sequence"/>
</dbReference>
<reference evidence="3 4" key="1">
    <citation type="submission" date="2017-08" db="EMBL/GenBank/DDBJ databases">
        <authorList>
            <person name="de Groot N.N."/>
        </authorList>
    </citation>
    <scope>NUCLEOTIDE SEQUENCE [LARGE SCALE GENOMIC DNA]</scope>
    <source>
        <strain evidence="3 4">JA575</strain>
    </source>
</reference>
<proteinExistence type="predicted"/>
<sequence length="464" mass="49391">MGNAAGRGKIALCGRPSRLAAAAILSESSCVTDPTAPPDAMRVYPAGVSIVRRSQRGPACIPASITLTELDTWLLHEASAEPEMLLTFESLMWRMTAVGLPVHRATLHIRTLHPQLLGFAWNWRASDGLCDEVQVNQSTVDTDAFRLNPLHHLFEGGKAIRRNPQDAAAQAEFPIMRDLAAGGYTEYLALPMGGDRFRHAITLATTQPGGFSDEHLATFQRLLTLFGLHVGRHVATRIAINALGAYLGPVAGAKVLSGDIKRGAGEPIRAIIWMSDLRGFTDLSDRLCGNDMIALLNAYFEVFADAVLRNGGDVLKFIGDGLLAVFPLGDDPRVAGNAALTAAIEAQAGLGRLNLVNPAGVNCEGWRPLRAGIALHEGEVFFGNIGAAERLDFTVIGPAVNETSRVEALQKSIGRSILVTAAAATHIDAPLEPLGDYPLRGVTVPMTILAPPEPPLRQPLAAAS</sequence>
<dbReference type="InterPro" id="IPR050697">
    <property type="entry name" value="Adenylyl/Guanylyl_Cyclase_3/4"/>
</dbReference>
<dbReference type="InterPro" id="IPR001054">
    <property type="entry name" value="A/G_cyclase"/>
</dbReference>
<accession>A0A336JVC2</accession>
<organism evidence="3 4">
    <name type="scientific">Rhodopseudomonas pentothenatexigens</name>
    <dbReference type="NCBI Taxonomy" id="999699"/>
    <lineage>
        <taxon>Bacteria</taxon>
        <taxon>Pseudomonadati</taxon>
        <taxon>Pseudomonadota</taxon>
        <taxon>Alphaproteobacteria</taxon>
        <taxon>Hyphomicrobiales</taxon>
        <taxon>Nitrobacteraceae</taxon>
        <taxon>Rhodopseudomonas</taxon>
    </lineage>
</organism>
<dbReference type="GO" id="GO:0004016">
    <property type="term" value="F:adenylate cyclase activity"/>
    <property type="evidence" value="ECO:0007669"/>
    <property type="project" value="UniProtKB-ARBA"/>
</dbReference>
<evidence type="ECO:0000313" key="2">
    <source>
        <dbReference type="EMBL" id="RED38468.1"/>
    </source>
</evidence>
<evidence type="ECO:0000259" key="1">
    <source>
        <dbReference type="PROSITE" id="PS50125"/>
    </source>
</evidence>
<dbReference type="AlphaFoldDB" id="A0A336JVC2"/>
<name>A0A336JVC2_9BRAD</name>
<dbReference type="OrthoDB" id="4565346at2"/>
<dbReference type="Pfam" id="PF00211">
    <property type="entry name" value="Guanylate_cyc"/>
    <property type="match status" value="1"/>
</dbReference>
<evidence type="ECO:0000313" key="3">
    <source>
        <dbReference type="EMBL" id="SSW89921.1"/>
    </source>
</evidence>
<gene>
    <name evidence="2" type="ORF">BJ125_104222</name>
    <name evidence="3" type="ORF">SAMN05892882_104222</name>
</gene>
<dbReference type="PROSITE" id="PS50125">
    <property type="entry name" value="GUANYLATE_CYCLASE_2"/>
    <property type="match status" value="1"/>
</dbReference>
<evidence type="ECO:0000313" key="5">
    <source>
        <dbReference type="Proteomes" id="UP000256343"/>
    </source>
</evidence>
<dbReference type="PANTHER" id="PTHR43081">
    <property type="entry name" value="ADENYLATE CYCLASE, TERMINAL-DIFFERENTIATION SPECIFIC-RELATED"/>
    <property type="match status" value="1"/>
</dbReference>